<dbReference type="Proteomes" id="UP000662814">
    <property type="component" value="Chromosome"/>
</dbReference>
<dbReference type="InterPro" id="IPR025339">
    <property type="entry name" value="DUF4245"/>
</dbReference>
<keyword evidence="2" id="KW-0812">Transmembrane</keyword>
<feature type="transmembrane region" description="Helical" evidence="2">
    <location>
        <begin position="42"/>
        <end position="61"/>
    </location>
</feature>
<keyword evidence="4" id="KW-1185">Reference proteome</keyword>
<keyword evidence="2" id="KW-0472">Membrane</keyword>
<evidence type="ECO:0000313" key="3">
    <source>
        <dbReference type="EMBL" id="QPZ39558.1"/>
    </source>
</evidence>
<proteinExistence type="predicted"/>
<name>A0ABX6YLD5_9MICO</name>
<evidence type="ECO:0000256" key="2">
    <source>
        <dbReference type="SAM" id="Phobius"/>
    </source>
</evidence>
<protein>
    <submittedName>
        <fullName evidence="3">DUF4245 domain-containing protein</fullName>
    </submittedName>
</protein>
<accession>A0ABX6YLD5</accession>
<feature type="region of interest" description="Disordered" evidence="1">
    <location>
        <begin position="1"/>
        <end position="32"/>
    </location>
</feature>
<evidence type="ECO:0000313" key="4">
    <source>
        <dbReference type="Proteomes" id="UP000662814"/>
    </source>
</evidence>
<feature type="compositionally biased region" description="Basic and acidic residues" evidence="1">
    <location>
        <begin position="15"/>
        <end position="32"/>
    </location>
</feature>
<evidence type="ECO:0000256" key="1">
    <source>
        <dbReference type="SAM" id="MobiDB-lite"/>
    </source>
</evidence>
<keyword evidence="2" id="KW-1133">Transmembrane helix</keyword>
<dbReference type="RefSeq" id="WP_166989051.1">
    <property type="nucleotide sequence ID" value="NZ_CP061169.1"/>
</dbReference>
<sequence>MTRQQKPPRVVAELGRPETPEETAARKAEDSRNYRMRKTVSNLVYALLATLAIVLIIVLIVPRSNTSLLKNVDFHSAAEDAQASRDEVIIDPQLPDGWTSNKAKLSSVRTPQISLWYIGLLTPDEQFIGIKQGFDANATWQSQQLEGALADTTVTIEGITWTVYDNRDGSGPSDPGNIEYALATESGSSTILIYGTAKTDDIRTVAEAIAEQVKANALK</sequence>
<organism evidence="3 4">
    <name type="scientific">Paramicrobacterium chengjingii</name>
    <dbReference type="NCBI Taxonomy" id="2769067"/>
    <lineage>
        <taxon>Bacteria</taxon>
        <taxon>Bacillati</taxon>
        <taxon>Actinomycetota</taxon>
        <taxon>Actinomycetes</taxon>
        <taxon>Micrococcales</taxon>
        <taxon>Microbacteriaceae</taxon>
        <taxon>Paramicrobacterium</taxon>
    </lineage>
</organism>
<gene>
    <name evidence="3" type="ORF">HCR76_05740</name>
</gene>
<reference evidence="3 4" key="1">
    <citation type="submission" date="2020-12" db="EMBL/GenBank/DDBJ databases">
        <title>Microbacterium sp. HY060.</title>
        <authorList>
            <person name="Zhou J."/>
        </authorList>
    </citation>
    <scope>NUCLEOTIDE SEQUENCE [LARGE SCALE GENOMIC DNA]</scope>
    <source>
        <strain evidence="3 4">HY60</strain>
    </source>
</reference>
<dbReference type="EMBL" id="CP061169">
    <property type="protein sequence ID" value="QPZ39558.1"/>
    <property type="molecule type" value="Genomic_DNA"/>
</dbReference>
<dbReference type="Pfam" id="PF14030">
    <property type="entry name" value="DUF4245"/>
    <property type="match status" value="1"/>
</dbReference>